<evidence type="ECO:0000256" key="2">
    <source>
        <dbReference type="ARBA" id="ARBA00005262"/>
    </source>
</evidence>
<dbReference type="InterPro" id="IPR003370">
    <property type="entry name" value="Chromate_transpt"/>
</dbReference>
<feature type="transmembrane region" description="Helical" evidence="7">
    <location>
        <begin position="98"/>
        <end position="114"/>
    </location>
</feature>
<evidence type="ECO:0000313" key="8">
    <source>
        <dbReference type="EMBL" id="MPM67635.1"/>
    </source>
</evidence>
<evidence type="ECO:0000256" key="3">
    <source>
        <dbReference type="ARBA" id="ARBA00022475"/>
    </source>
</evidence>
<comment type="caution">
    <text evidence="8">The sequence shown here is derived from an EMBL/GenBank/DDBJ whole genome shotgun (WGS) entry which is preliminary data.</text>
</comment>
<feature type="transmembrane region" description="Helical" evidence="7">
    <location>
        <begin position="71"/>
        <end position="92"/>
    </location>
</feature>
<keyword evidence="5 7" id="KW-1133">Transmembrane helix</keyword>
<accession>A0A645BQQ8</accession>
<dbReference type="GO" id="GO:0015109">
    <property type="term" value="F:chromate transmembrane transporter activity"/>
    <property type="evidence" value="ECO:0007669"/>
    <property type="project" value="InterPro"/>
</dbReference>
<dbReference type="EMBL" id="VSSQ01021802">
    <property type="protein sequence ID" value="MPM67635.1"/>
    <property type="molecule type" value="Genomic_DNA"/>
</dbReference>
<proteinExistence type="inferred from homology"/>
<dbReference type="AlphaFoldDB" id="A0A645BQQ8"/>
<feature type="transmembrane region" description="Helical" evidence="7">
    <location>
        <begin position="121"/>
        <end position="136"/>
    </location>
</feature>
<dbReference type="GO" id="GO:0005886">
    <property type="term" value="C:plasma membrane"/>
    <property type="evidence" value="ECO:0007669"/>
    <property type="project" value="UniProtKB-SubCell"/>
</dbReference>
<comment type="similarity">
    <text evidence="2">Belongs to the chromate ion transporter (CHR) (TC 2.A.51) family.</text>
</comment>
<evidence type="ECO:0000256" key="1">
    <source>
        <dbReference type="ARBA" id="ARBA00004651"/>
    </source>
</evidence>
<dbReference type="PANTHER" id="PTHR43663:SF1">
    <property type="entry name" value="CHROMATE TRANSPORTER"/>
    <property type="match status" value="1"/>
</dbReference>
<feature type="transmembrane region" description="Helical" evidence="7">
    <location>
        <begin position="27"/>
        <end position="50"/>
    </location>
</feature>
<gene>
    <name evidence="8" type="ORF">SDC9_114559</name>
</gene>
<sequence>MTPGPVAVNAATFVGARVCDTSPLASFMGSLVATLGVSLPSFILILLVAGSLKKFSSSLAVKSILNGIRPAVIGFLLSAVLVFFKLALFPLLPDSSSGAFHPFGLFLICSLFYLHYYRKVGAIHLILISGVLGIFFY</sequence>
<protein>
    <recommendedName>
        <fullName evidence="9">Chromate transport protein</fullName>
    </recommendedName>
</protein>
<evidence type="ECO:0000256" key="6">
    <source>
        <dbReference type="ARBA" id="ARBA00023136"/>
    </source>
</evidence>
<comment type="subcellular location">
    <subcellularLocation>
        <location evidence="1">Cell membrane</location>
        <topology evidence="1">Multi-pass membrane protein</topology>
    </subcellularLocation>
</comment>
<keyword evidence="3" id="KW-1003">Cell membrane</keyword>
<name>A0A645BQQ8_9ZZZZ</name>
<evidence type="ECO:0000256" key="7">
    <source>
        <dbReference type="SAM" id="Phobius"/>
    </source>
</evidence>
<evidence type="ECO:0000256" key="4">
    <source>
        <dbReference type="ARBA" id="ARBA00022692"/>
    </source>
</evidence>
<reference evidence="8" key="1">
    <citation type="submission" date="2019-08" db="EMBL/GenBank/DDBJ databases">
        <authorList>
            <person name="Kucharzyk K."/>
            <person name="Murdoch R.W."/>
            <person name="Higgins S."/>
            <person name="Loffler F."/>
        </authorList>
    </citation>
    <scope>NUCLEOTIDE SEQUENCE</scope>
</reference>
<keyword evidence="6 7" id="KW-0472">Membrane</keyword>
<dbReference type="InterPro" id="IPR052518">
    <property type="entry name" value="CHR_Transporter"/>
</dbReference>
<dbReference type="Pfam" id="PF02417">
    <property type="entry name" value="Chromate_transp"/>
    <property type="match status" value="1"/>
</dbReference>
<evidence type="ECO:0008006" key="9">
    <source>
        <dbReference type="Google" id="ProtNLM"/>
    </source>
</evidence>
<organism evidence="8">
    <name type="scientific">bioreactor metagenome</name>
    <dbReference type="NCBI Taxonomy" id="1076179"/>
    <lineage>
        <taxon>unclassified sequences</taxon>
        <taxon>metagenomes</taxon>
        <taxon>ecological metagenomes</taxon>
    </lineage>
</organism>
<dbReference type="PANTHER" id="PTHR43663">
    <property type="entry name" value="CHROMATE TRANSPORT PROTEIN-RELATED"/>
    <property type="match status" value="1"/>
</dbReference>
<evidence type="ECO:0000256" key="5">
    <source>
        <dbReference type="ARBA" id="ARBA00022989"/>
    </source>
</evidence>
<keyword evidence="4 7" id="KW-0812">Transmembrane</keyword>